<dbReference type="RefSeq" id="WP_160334435.1">
    <property type="nucleotide sequence ID" value="NZ_WSRP01000004.1"/>
</dbReference>
<dbReference type="PANTHER" id="PTHR30024:SF47">
    <property type="entry name" value="TAURINE-BINDING PERIPLASMIC PROTEIN"/>
    <property type="match status" value="1"/>
</dbReference>
<keyword evidence="3 4" id="KW-0732">Signal</keyword>
<dbReference type="Pfam" id="PF13379">
    <property type="entry name" value="NMT1_2"/>
    <property type="match status" value="1"/>
</dbReference>
<feature type="signal peptide" evidence="4">
    <location>
        <begin position="1"/>
        <end position="29"/>
    </location>
</feature>
<comment type="subcellular location">
    <subcellularLocation>
        <location evidence="1">Periplasm</location>
    </subcellularLocation>
</comment>
<gene>
    <name evidence="6" type="ORF">E5987_02090</name>
</gene>
<dbReference type="SUPFAM" id="SSF53850">
    <property type="entry name" value="Periplasmic binding protein-like II"/>
    <property type="match status" value="1"/>
</dbReference>
<dbReference type="AlphaFoldDB" id="A0A6L6YGU5"/>
<organism evidence="6 7">
    <name type="scientific">Parasutterella muris</name>
    <dbReference type="NCBI Taxonomy" id="2565572"/>
    <lineage>
        <taxon>Bacteria</taxon>
        <taxon>Pseudomonadati</taxon>
        <taxon>Pseudomonadota</taxon>
        <taxon>Betaproteobacteria</taxon>
        <taxon>Burkholderiales</taxon>
        <taxon>Sutterellaceae</taxon>
        <taxon>Parasutterella</taxon>
    </lineage>
</organism>
<evidence type="ECO:0000313" key="6">
    <source>
        <dbReference type="EMBL" id="MVX55999.1"/>
    </source>
</evidence>
<comment type="similarity">
    <text evidence="2">Belongs to the bacterial solute-binding protein SsuA/TauA family.</text>
</comment>
<dbReference type="PROSITE" id="PS51318">
    <property type="entry name" value="TAT"/>
    <property type="match status" value="1"/>
</dbReference>
<evidence type="ECO:0000256" key="1">
    <source>
        <dbReference type="ARBA" id="ARBA00004418"/>
    </source>
</evidence>
<dbReference type="OrthoDB" id="9806288at2"/>
<comment type="caution">
    <text evidence="6">The sequence shown here is derived from an EMBL/GenBank/DDBJ whole genome shotgun (WGS) entry which is preliminary data.</text>
</comment>
<dbReference type="GO" id="GO:0042918">
    <property type="term" value="P:alkanesulfonate transmembrane transport"/>
    <property type="evidence" value="ECO:0007669"/>
    <property type="project" value="TreeGrafter"/>
</dbReference>
<protein>
    <submittedName>
        <fullName evidence="6">Transporter substrate-binding domain-containing protein</fullName>
    </submittedName>
</protein>
<accession>A0A6L6YGU5</accession>
<evidence type="ECO:0000313" key="7">
    <source>
        <dbReference type="Proteomes" id="UP000472580"/>
    </source>
</evidence>
<dbReference type="InterPro" id="IPR006311">
    <property type="entry name" value="TAT_signal"/>
</dbReference>
<dbReference type="GO" id="GO:0042597">
    <property type="term" value="C:periplasmic space"/>
    <property type="evidence" value="ECO:0007669"/>
    <property type="project" value="UniProtKB-SubCell"/>
</dbReference>
<name>A0A6L6YGU5_9BURK</name>
<dbReference type="PANTHER" id="PTHR30024">
    <property type="entry name" value="ALIPHATIC SULFONATES-BINDING PROTEIN-RELATED"/>
    <property type="match status" value="1"/>
</dbReference>
<evidence type="ECO:0000259" key="5">
    <source>
        <dbReference type="SMART" id="SM00062"/>
    </source>
</evidence>
<feature type="domain" description="Solute-binding protein family 3/N-terminal" evidence="5">
    <location>
        <begin position="37"/>
        <end position="272"/>
    </location>
</feature>
<reference evidence="6 7" key="1">
    <citation type="submission" date="2019-12" db="EMBL/GenBank/DDBJ databases">
        <title>Microbes associate with the intestines of laboratory mice.</title>
        <authorList>
            <person name="Navarre W."/>
            <person name="Wong E."/>
        </authorList>
    </citation>
    <scope>NUCLEOTIDE SEQUENCE [LARGE SCALE GENOMIC DNA]</scope>
    <source>
        <strain evidence="6 7">NM82_D38</strain>
    </source>
</reference>
<keyword evidence="7" id="KW-1185">Reference proteome</keyword>
<proteinExistence type="inferred from homology"/>
<feature type="chain" id="PRO_5026754846" evidence="4">
    <location>
        <begin position="30"/>
        <end position="348"/>
    </location>
</feature>
<sequence length="348" mass="37100">MITFTRRTVIAAAFAAAAMIAAPTSFAQAAPEKTDVTIAVGGKSLYYYLPLTIAERLNYFKDEGLNVKVVDFQGGSRSLQAVVGGSADVVSGAFEHTLSMQAKNQPMVAFVLQGRAPQQALLVSNKKMKDYKQISDLKGKKIGVTAPGSSSQAVLTYILAQGGLGPKDVAFIGVGSSSGAVSALRSGQIDALINLDPVVTILLQNGDAEMAVDTRKVSEAEKIFNGDLVAGTLYAPEAFVKKNPNTVQALTNAMVRANQWLTKASAEEVAKVVPESYLMGNREVYLAGFEGNRDALSPDGRFPDGCAQISLDVLRKVNDKLDPAKLDLGRVYTNKFVDEALKKYPLSK</sequence>
<evidence type="ECO:0000256" key="2">
    <source>
        <dbReference type="ARBA" id="ARBA00010742"/>
    </source>
</evidence>
<dbReference type="InterPro" id="IPR001638">
    <property type="entry name" value="Solute-binding_3/MltF_N"/>
</dbReference>
<dbReference type="Gene3D" id="3.40.190.10">
    <property type="entry name" value="Periplasmic binding protein-like II"/>
    <property type="match status" value="2"/>
</dbReference>
<dbReference type="EMBL" id="WSRP01000004">
    <property type="protein sequence ID" value="MVX55999.1"/>
    <property type="molecule type" value="Genomic_DNA"/>
</dbReference>
<dbReference type="SMART" id="SM00062">
    <property type="entry name" value="PBPb"/>
    <property type="match status" value="1"/>
</dbReference>
<evidence type="ECO:0000256" key="4">
    <source>
        <dbReference type="SAM" id="SignalP"/>
    </source>
</evidence>
<dbReference type="Proteomes" id="UP000472580">
    <property type="component" value="Unassembled WGS sequence"/>
</dbReference>
<evidence type="ECO:0000256" key="3">
    <source>
        <dbReference type="ARBA" id="ARBA00022729"/>
    </source>
</evidence>